<comment type="subcellular location">
    <subcellularLocation>
        <location evidence="1">Cell membrane</location>
        <topology evidence="1">Single-pass membrane protein</topology>
    </subcellularLocation>
</comment>
<feature type="transmembrane region" description="Helical" evidence="10">
    <location>
        <begin position="41"/>
        <end position="64"/>
    </location>
</feature>
<dbReference type="InterPro" id="IPR007795">
    <property type="entry name" value="T7SS_EccB"/>
</dbReference>
<sequence length="499" mass="51839">MPAQVTTRAQVNGYRFLIRRLEHALIRGDSRMIHDPMRGQMRALIVGVVIAVLITGACGVLAFFKPAPSVGDAQILLSKSSGAVFVRIGDRVHPVLNLASARLIVGANESPEEVDDKFLNPLPRGAMVGIVGAPTSIRGADNTAMSSWTVCDTLQAPGVTETTGTVSLHTAVLASDPVLDGDVRAADPGEAVLTEAGGVSYLIYDGVRAPVDLSDPVVVNGLHLQGATARPMSPGLLNTFPLVEPITPVTIDGLGEPSTALGPDHPVGSMVRAVDSRGEQLYVVLRDGLQPVSAATADIIRYGNPTTAGDARDIAAAALASTPIVHRLGVDHYPSEPPRIVGPDTDSVVCMGWQRSNTAAEATAKLLFGHRLPTPIDAQPVRLASTDGSGPAVDLVYLVPGHGEYVRATGTLPDSDSAGPLFYISDTGLRHHIKDPPTAESLGVTGVRLPDGRTNAPQSAPWSVLSLLPAGPALSQEAALVAHDGMAADPDGVPVQLPD</sequence>
<evidence type="ECO:0000256" key="8">
    <source>
        <dbReference type="ARBA" id="ARBA00022989"/>
    </source>
</evidence>
<keyword evidence="4 10" id="KW-0812">Transmembrane</keyword>
<name>A0A1E3RPP8_MYCFV</name>
<evidence type="ECO:0000256" key="6">
    <source>
        <dbReference type="ARBA" id="ARBA00022801"/>
    </source>
</evidence>
<evidence type="ECO:0000313" key="11">
    <source>
        <dbReference type="EMBL" id="ODQ91821.1"/>
    </source>
</evidence>
<evidence type="ECO:0000256" key="10">
    <source>
        <dbReference type="SAM" id="Phobius"/>
    </source>
</evidence>
<dbReference type="EMBL" id="MIHA01000002">
    <property type="protein sequence ID" value="ODQ91821.1"/>
    <property type="molecule type" value="Genomic_DNA"/>
</dbReference>
<evidence type="ECO:0000256" key="9">
    <source>
        <dbReference type="ARBA" id="ARBA00023136"/>
    </source>
</evidence>
<dbReference type="Gene3D" id="3.30.2390.20">
    <property type="entry name" value="Type VII secretion system EccB, repeat 1 domain"/>
    <property type="match status" value="1"/>
</dbReference>
<keyword evidence="9 10" id="KW-0472">Membrane</keyword>
<reference evidence="12" key="1">
    <citation type="submission" date="2016-09" db="EMBL/GenBank/DDBJ databases">
        <authorList>
            <person name="Greninger A.L."/>
            <person name="Jerome K.R."/>
            <person name="Mcnair B."/>
            <person name="Wallis C."/>
            <person name="Fang F."/>
        </authorList>
    </citation>
    <scope>NUCLEOTIDE SEQUENCE [LARGE SCALE GENOMIC DNA]</scope>
    <source>
        <strain evidence="12">M6</strain>
    </source>
</reference>
<dbReference type="InterPro" id="IPR044857">
    <property type="entry name" value="T7SS_EccB_R1"/>
</dbReference>
<dbReference type="RefSeq" id="WP_069412078.1">
    <property type="nucleotide sequence ID" value="NZ_JACKUL010000036.1"/>
</dbReference>
<dbReference type="STRING" id="1776.BHQ18_02870"/>
<dbReference type="PANTHER" id="PTHR40765:SF2">
    <property type="entry name" value="ESX-2 SECRETION SYSTEM ATPASE ECCB2"/>
    <property type="match status" value="1"/>
</dbReference>
<dbReference type="AlphaFoldDB" id="A0A1E3RPP8"/>
<evidence type="ECO:0000313" key="12">
    <source>
        <dbReference type="Proteomes" id="UP000094053"/>
    </source>
</evidence>
<dbReference type="PANTHER" id="PTHR40765">
    <property type="entry name" value="ESX-2 SECRETION SYSTEM ATPASE ECCB2"/>
    <property type="match status" value="1"/>
</dbReference>
<proteinExistence type="inferred from homology"/>
<protein>
    <submittedName>
        <fullName evidence="11">Type VII secretion protein EccB</fullName>
    </submittedName>
</protein>
<dbReference type="InterPro" id="IPR042485">
    <property type="entry name" value="T7SS_EccB_R3"/>
</dbReference>
<comment type="similarity">
    <text evidence="2">Belongs to the EccB family.</text>
</comment>
<evidence type="ECO:0000256" key="1">
    <source>
        <dbReference type="ARBA" id="ARBA00004162"/>
    </source>
</evidence>
<gene>
    <name evidence="11" type="ORF">BHQ18_02870</name>
</gene>
<evidence type="ECO:0000256" key="5">
    <source>
        <dbReference type="ARBA" id="ARBA00022741"/>
    </source>
</evidence>
<dbReference type="OrthoDB" id="3847604at2"/>
<keyword evidence="5" id="KW-0547">Nucleotide-binding</keyword>
<dbReference type="Gene3D" id="2.40.50.910">
    <property type="entry name" value="Type VII secretion system EccB, repeat 3 domain"/>
    <property type="match status" value="1"/>
</dbReference>
<keyword evidence="8 10" id="KW-1133">Transmembrane helix</keyword>
<dbReference type="Pfam" id="PF05108">
    <property type="entry name" value="T7SS_ESX1_EccB"/>
    <property type="match status" value="1"/>
</dbReference>
<keyword evidence="3" id="KW-1003">Cell membrane</keyword>
<dbReference type="GO" id="GO:0005524">
    <property type="term" value="F:ATP binding"/>
    <property type="evidence" value="ECO:0007669"/>
    <property type="project" value="UniProtKB-KW"/>
</dbReference>
<keyword evidence="6" id="KW-0378">Hydrolase</keyword>
<dbReference type="Proteomes" id="UP000094053">
    <property type="component" value="Unassembled WGS sequence"/>
</dbReference>
<dbReference type="GO" id="GO:0005886">
    <property type="term" value="C:plasma membrane"/>
    <property type="evidence" value="ECO:0007669"/>
    <property type="project" value="UniProtKB-SubCell"/>
</dbReference>
<evidence type="ECO:0000256" key="7">
    <source>
        <dbReference type="ARBA" id="ARBA00022840"/>
    </source>
</evidence>
<organism evidence="11 12">
    <name type="scientific">Mycolicibacterium flavescens</name>
    <name type="common">Mycobacterium flavescens</name>
    <dbReference type="NCBI Taxonomy" id="1776"/>
    <lineage>
        <taxon>Bacteria</taxon>
        <taxon>Bacillati</taxon>
        <taxon>Actinomycetota</taxon>
        <taxon>Actinomycetes</taxon>
        <taxon>Mycobacteriales</taxon>
        <taxon>Mycobacteriaceae</taxon>
        <taxon>Mycolicibacterium</taxon>
    </lineage>
</organism>
<evidence type="ECO:0000256" key="2">
    <source>
        <dbReference type="ARBA" id="ARBA00008149"/>
    </source>
</evidence>
<keyword evidence="7" id="KW-0067">ATP-binding</keyword>
<evidence type="ECO:0000256" key="3">
    <source>
        <dbReference type="ARBA" id="ARBA00022475"/>
    </source>
</evidence>
<evidence type="ECO:0000256" key="4">
    <source>
        <dbReference type="ARBA" id="ARBA00022692"/>
    </source>
</evidence>
<keyword evidence="12" id="KW-1185">Reference proteome</keyword>
<accession>A0A1E3RPP8</accession>
<comment type="caution">
    <text evidence="11">The sequence shown here is derived from an EMBL/GenBank/DDBJ whole genome shotgun (WGS) entry which is preliminary data.</text>
</comment>
<dbReference type="NCBIfam" id="TIGR03919">
    <property type="entry name" value="T7SS_EccB"/>
    <property type="match status" value="1"/>
</dbReference>
<dbReference type="GO" id="GO:0005576">
    <property type="term" value="C:extracellular region"/>
    <property type="evidence" value="ECO:0007669"/>
    <property type="project" value="TreeGrafter"/>
</dbReference>
<dbReference type="GO" id="GO:0016787">
    <property type="term" value="F:hydrolase activity"/>
    <property type="evidence" value="ECO:0007669"/>
    <property type="project" value="UniProtKB-KW"/>
</dbReference>